<comment type="caution">
    <text evidence="1">The sequence shown here is derived from an EMBL/GenBank/DDBJ whole genome shotgun (WGS) entry which is preliminary data.</text>
</comment>
<name>A0A2U1AR76_9BACT</name>
<dbReference type="OrthoDB" id="849931at2"/>
<gene>
    <name evidence="1" type="ORF">C8E01_1149</name>
</gene>
<reference evidence="1 2" key="1">
    <citation type="submission" date="2018-04" db="EMBL/GenBank/DDBJ databases">
        <title>Genomic Encyclopedia of Type Strains, Phase IV (KMG-IV): sequencing the most valuable type-strain genomes for metagenomic binning, comparative biology and taxonomic classification.</title>
        <authorList>
            <person name="Goeker M."/>
        </authorList>
    </citation>
    <scope>NUCLEOTIDE SEQUENCE [LARGE SCALE GENOMIC DNA]</scope>
    <source>
        <strain evidence="1 2">DSM 100231</strain>
    </source>
</reference>
<evidence type="ECO:0000313" key="1">
    <source>
        <dbReference type="EMBL" id="PVY38847.1"/>
    </source>
</evidence>
<dbReference type="EMBL" id="QEKI01000014">
    <property type="protein sequence ID" value="PVY38847.1"/>
    <property type="molecule type" value="Genomic_DNA"/>
</dbReference>
<evidence type="ECO:0000313" key="2">
    <source>
        <dbReference type="Proteomes" id="UP000245466"/>
    </source>
</evidence>
<organism evidence="1 2">
    <name type="scientific">Pontibacter virosus</name>
    <dbReference type="NCBI Taxonomy" id="1765052"/>
    <lineage>
        <taxon>Bacteria</taxon>
        <taxon>Pseudomonadati</taxon>
        <taxon>Bacteroidota</taxon>
        <taxon>Cytophagia</taxon>
        <taxon>Cytophagales</taxon>
        <taxon>Hymenobacteraceae</taxon>
        <taxon>Pontibacter</taxon>
    </lineage>
</organism>
<evidence type="ECO:0008006" key="3">
    <source>
        <dbReference type="Google" id="ProtNLM"/>
    </source>
</evidence>
<dbReference type="Proteomes" id="UP000245466">
    <property type="component" value="Unassembled WGS sequence"/>
</dbReference>
<keyword evidence="2" id="KW-1185">Reference proteome</keyword>
<dbReference type="RefSeq" id="WP_116544630.1">
    <property type="nucleotide sequence ID" value="NZ_QEKI01000014.1"/>
</dbReference>
<proteinExistence type="predicted"/>
<dbReference type="AlphaFoldDB" id="A0A2U1AR76"/>
<sequence length="198" mass="22814">MLVQDFDFDANLAIARQCAADMVRNGLYSRFGLSEKERLEKAVLGCMGEYAFEHWLQSLGYTYEVDRAGFENRNSDAFDFLMAESKIDVKVAKKSTDRPPNDNWTYGYPQEQKPATKNYVIVGWVDFVKKQVGFYGWISGQVISKFPVVTKNTFAGYSYRTPNHEFKWGALDKNFERFFRSVFSGKEVQRQPNLSGRG</sequence>
<protein>
    <recommendedName>
        <fullName evidence="3">Restriction endonuclease</fullName>
    </recommendedName>
</protein>
<accession>A0A2U1AR76</accession>